<reference evidence="1" key="2">
    <citation type="submission" date="2020-11" db="EMBL/GenBank/DDBJ databases">
        <authorList>
            <person name="McCartney M.A."/>
            <person name="Auch B."/>
            <person name="Kono T."/>
            <person name="Mallez S."/>
            <person name="Becker A."/>
            <person name="Gohl D.M."/>
            <person name="Silverstein K.A.T."/>
            <person name="Koren S."/>
            <person name="Bechman K.B."/>
            <person name="Herman A."/>
            <person name="Abrahante J.E."/>
            <person name="Garbe J."/>
        </authorList>
    </citation>
    <scope>NUCLEOTIDE SEQUENCE</scope>
    <source>
        <strain evidence="1">Duluth1</strain>
        <tissue evidence="1">Whole animal</tissue>
    </source>
</reference>
<evidence type="ECO:0008006" key="3">
    <source>
        <dbReference type="Google" id="ProtNLM"/>
    </source>
</evidence>
<dbReference type="AlphaFoldDB" id="A0A9D4R421"/>
<evidence type="ECO:0000313" key="1">
    <source>
        <dbReference type="EMBL" id="KAH3853423.1"/>
    </source>
</evidence>
<name>A0A9D4R421_DREPO</name>
<dbReference type="Proteomes" id="UP000828390">
    <property type="component" value="Unassembled WGS sequence"/>
</dbReference>
<proteinExistence type="predicted"/>
<reference evidence="1" key="1">
    <citation type="journal article" date="2019" name="bioRxiv">
        <title>The Genome of the Zebra Mussel, Dreissena polymorpha: A Resource for Invasive Species Research.</title>
        <authorList>
            <person name="McCartney M.A."/>
            <person name="Auch B."/>
            <person name="Kono T."/>
            <person name="Mallez S."/>
            <person name="Zhang Y."/>
            <person name="Obille A."/>
            <person name="Becker A."/>
            <person name="Abrahante J.E."/>
            <person name="Garbe J."/>
            <person name="Badalamenti J.P."/>
            <person name="Herman A."/>
            <person name="Mangelson H."/>
            <person name="Liachko I."/>
            <person name="Sullivan S."/>
            <person name="Sone E.D."/>
            <person name="Koren S."/>
            <person name="Silverstein K.A.T."/>
            <person name="Beckman K.B."/>
            <person name="Gohl D.M."/>
        </authorList>
    </citation>
    <scope>NUCLEOTIDE SEQUENCE</scope>
    <source>
        <strain evidence="1">Duluth1</strain>
        <tissue evidence="1">Whole animal</tissue>
    </source>
</reference>
<protein>
    <recommendedName>
        <fullName evidence="3">RING-type domain-containing protein</fullName>
    </recommendedName>
</protein>
<gene>
    <name evidence="1" type="ORF">DPMN_095946</name>
</gene>
<dbReference type="Pfam" id="PF13920">
    <property type="entry name" value="zf-C3HC4_3"/>
    <property type="match status" value="1"/>
</dbReference>
<dbReference type="EMBL" id="JAIWYP010000003">
    <property type="protein sequence ID" value="KAH3853423.1"/>
    <property type="molecule type" value="Genomic_DNA"/>
</dbReference>
<sequence length="87" mass="10120">MEEKKTHLLELLDANAPQQKFEDIMRENEEMKQKLLCTVCLDKVRCIVFLPCRHLLACELCGLPVNTCMRCNTMVKEHMKVIRAVSN</sequence>
<keyword evidence="2" id="KW-1185">Reference proteome</keyword>
<dbReference type="InterPro" id="IPR013083">
    <property type="entry name" value="Znf_RING/FYVE/PHD"/>
</dbReference>
<comment type="caution">
    <text evidence="1">The sequence shown here is derived from an EMBL/GenBank/DDBJ whole genome shotgun (WGS) entry which is preliminary data.</text>
</comment>
<dbReference type="OrthoDB" id="10251804at2759"/>
<evidence type="ECO:0000313" key="2">
    <source>
        <dbReference type="Proteomes" id="UP000828390"/>
    </source>
</evidence>
<organism evidence="1 2">
    <name type="scientific">Dreissena polymorpha</name>
    <name type="common">Zebra mussel</name>
    <name type="synonym">Mytilus polymorpha</name>
    <dbReference type="NCBI Taxonomy" id="45954"/>
    <lineage>
        <taxon>Eukaryota</taxon>
        <taxon>Metazoa</taxon>
        <taxon>Spiralia</taxon>
        <taxon>Lophotrochozoa</taxon>
        <taxon>Mollusca</taxon>
        <taxon>Bivalvia</taxon>
        <taxon>Autobranchia</taxon>
        <taxon>Heteroconchia</taxon>
        <taxon>Euheterodonta</taxon>
        <taxon>Imparidentia</taxon>
        <taxon>Neoheterodontei</taxon>
        <taxon>Myida</taxon>
        <taxon>Dreissenoidea</taxon>
        <taxon>Dreissenidae</taxon>
        <taxon>Dreissena</taxon>
    </lineage>
</organism>
<dbReference type="Gene3D" id="3.30.40.10">
    <property type="entry name" value="Zinc/RING finger domain, C3HC4 (zinc finger)"/>
    <property type="match status" value="1"/>
</dbReference>
<accession>A0A9D4R421</accession>